<dbReference type="AlphaFoldDB" id="A0A8J5JYW0"/>
<comment type="caution">
    <text evidence="2">The sequence shown here is derived from an EMBL/GenBank/DDBJ whole genome shotgun (WGS) entry which is preliminary data.</text>
</comment>
<dbReference type="Proteomes" id="UP000747542">
    <property type="component" value="Unassembled WGS sequence"/>
</dbReference>
<evidence type="ECO:0000256" key="1">
    <source>
        <dbReference type="SAM" id="Phobius"/>
    </source>
</evidence>
<accession>A0A8J5JYW0</accession>
<dbReference type="EMBL" id="JAHLQT010021820">
    <property type="protein sequence ID" value="KAG7167162.1"/>
    <property type="molecule type" value="Genomic_DNA"/>
</dbReference>
<organism evidence="2 3">
    <name type="scientific">Homarus americanus</name>
    <name type="common">American lobster</name>
    <dbReference type="NCBI Taxonomy" id="6706"/>
    <lineage>
        <taxon>Eukaryota</taxon>
        <taxon>Metazoa</taxon>
        <taxon>Ecdysozoa</taxon>
        <taxon>Arthropoda</taxon>
        <taxon>Crustacea</taxon>
        <taxon>Multicrustacea</taxon>
        <taxon>Malacostraca</taxon>
        <taxon>Eumalacostraca</taxon>
        <taxon>Eucarida</taxon>
        <taxon>Decapoda</taxon>
        <taxon>Pleocyemata</taxon>
        <taxon>Astacidea</taxon>
        <taxon>Nephropoidea</taxon>
        <taxon>Nephropidae</taxon>
        <taxon>Homarus</taxon>
    </lineage>
</organism>
<evidence type="ECO:0000313" key="2">
    <source>
        <dbReference type="EMBL" id="KAG7167162.1"/>
    </source>
</evidence>
<gene>
    <name evidence="2" type="ORF">Hamer_G017062</name>
</gene>
<feature type="transmembrane region" description="Helical" evidence="1">
    <location>
        <begin position="6"/>
        <end position="33"/>
    </location>
</feature>
<protein>
    <submittedName>
        <fullName evidence="2">Uncharacterized protein</fullName>
    </submittedName>
</protein>
<proteinExistence type="predicted"/>
<evidence type="ECO:0000313" key="3">
    <source>
        <dbReference type="Proteomes" id="UP000747542"/>
    </source>
</evidence>
<name>A0A8J5JYW0_HOMAM</name>
<keyword evidence="1" id="KW-1133">Transmembrane helix</keyword>
<reference evidence="2" key="1">
    <citation type="journal article" date="2021" name="Sci. Adv.">
        <title>The American lobster genome reveals insights on longevity, neural, and immune adaptations.</title>
        <authorList>
            <person name="Polinski J.M."/>
            <person name="Zimin A.V."/>
            <person name="Clark K.F."/>
            <person name="Kohn A.B."/>
            <person name="Sadowski N."/>
            <person name="Timp W."/>
            <person name="Ptitsyn A."/>
            <person name="Khanna P."/>
            <person name="Romanova D.Y."/>
            <person name="Williams P."/>
            <person name="Greenwood S.J."/>
            <person name="Moroz L.L."/>
            <person name="Walt D.R."/>
            <person name="Bodnar A.G."/>
        </authorList>
    </citation>
    <scope>NUCLEOTIDE SEQUENCE</scope>
    <source>
        <strain evidence="2">GMGI-L3</strain>
    </source>
</reference>
<keyword evidence="1" id="KW-0472">Membrane</keyword>
<sequence length="82" mass="9108">MVVVMVVVVVLLLLLLVVVVLLLMVVMMVLVVVESPQIRLHGGWSQSKKRTEVKRSAVGGQKSRWMRANESQLEVKSVGVEI</sequence>
<keyword evidence="3" id="KW-1185">Reference proteome</keyword>
<keyword evidence="1" id="KW-0812">Transmembrane</keyword>